<dbReference type="InterPro" id="IPR036908">
    <property type="entry name" value="RlpA-like_sf"/>
</dbReference>
<evidence type="ECO:0000259" key="2">
    <source>
        <dbReference type="Pfam" id="PF03330"/>
    </source>
</evidence>
<dbReference type="NCBIfam" id="TIGR00413">
    <property type="entry name" value="rlpA"/>
    <property type="match status" value="1"/>
</dbReference>
<evidence type="ECO:0000256" key="1">
    <source>
        <dbReference type="RuleBase" id="RU003495"/>
    </source>
</evidence>
<gene>
    <name evidence="3" type="ORF">UR67_C0007G0044</name>
</gene>
<dbReference type="SUPFAM" id="SSF50685">
    <property type="entry name" value="Barwin-like endoglucanases"/>
    <property type="match status" value="1"/>
</dbReference>
<comment type="similarity">
    <text evidence="1">Belongs to the RlpA family.</text>
</comment>
<dbReference type="InterPro" id="IPR012997">
    <property type="entry name" value="RplA"/>
</dbReference>
<organism evidence="3 4">
    <name type="scientific">candidate division CPR3 bacterium GW2011_GWF2_35_18</name>
    <dbReference type="NCBI Taxonomy" id="1618350"/>
    <lineage>
        <taxon>Bacteria</taxon>
        <taxon>Bacteria division CPR3</taxon>
    </lineage>
</organism>
<sequence>MDVFKRTALFSSFFVFNLVSTTYPLDKVVFPKHARAVVRLETKIENRDKILIGTKKQVSLNEEVKIGAKKKTYIDKGIGVVTYYGDALHGRRTSSGEVFDMNAYTTAASPEYAFGTILKVTNIENGNSIEVKVNDRGAFYSRGVSLDLSKAAFAELSPLSRGVLKVRIDVVK</sequence>
<feature type="domain" description="RlpA-like protein double-psi beta-barrel" evidence="2">
    <location>
        <begin position="81"/>
        <end position="168"/>
    </location>
</feature>
<reference evidence="3 4" key="1">
    <citation type="journal article" date="2015" name="Nature">
        <title>rRNA introns, odd ribosomes, and small enigmatic genomes across a large radiation of phyla.</title>
        <authorList>
            <person name="Brown C.T."/>
            <person name="Hug L.A."/>
            <person name="Thomas B.C."/>
            <person name="Sharon I."/>
            <person name="Castelle C.J."/>
            <person name="Singh A."/>
            <person name="Wilkins M.J."/>
            <person name="Williams K.H."/>
            <person name="Banfield J.F."/>
        </authorList>
    </citation>
    <scope>NUCLEOTIDE SEQUENCE [LARGE SCALE GENOMIC DNA]</scope>
</reference>
<evidence type="ECO:0000313" key="4">
    <source>
        <dbReference type="Proteomes" id="UP000034581"/>
    </source>
</evidence>
<dbReference type="PANTHER" id="PTHR34183:SF1">
    <property type="entry name" value="ENDOLYTIC PEPTIDOGLYCAN TRANSGLYCOSYLASE RLPA"/>
    <property type="match status" value="1"/>
</dbReference>
<dbReference type="STRING" id="1618350.UR67_C0007G0044"/>
<dbReference type="EMBL" id="LBQB01000007">
    <property type="protein sequence ID" value="KKP69339.1"/>
    <property type="molecule type" value="Genomic_DNA"/>
</dbReference>
<name>A0A0G0BIM7_UNCC3</name>
<dbReference type="PANTHER" id="PTHR34183">
    <property type="entry name" value="ENDOLYTIC PEPTIDOGLYCAN TRANSGLYCOSYLASE RLPA"/>
    <property type="match status" value="1"/>
</dbReference>
<keyword evidence="3" id="KW-0449">Lipoprotein</keyword>
<dbReference type="Gene3D" id="2.40.40.10">
    <property type="entry name" value="RlpA-like domain"/>
    <property type="match status" value="1"/>
</dbReference>
<dbReference type="Proteomes" id="UP000034581">
    <property type="component" value="Unassembled WGS sequence"/>
</dbReference>
<proteinExistence type="inferred from homology"/>
<dbReference type="InterPro" id="IPR009009">
    <property type="entry name" value="RlpA-like_DPBB"/>
</dbReference>
<protein>
    <submittedName>
        <fullName evidence="3">Rare lipoprotein A family protein</fullName>
    </submittedName>
</protein>
<comment type="caution">
    <text evidence="3">The sequence shown here is derived from an EMBL/GenBank/DDBJ whole genome shotgun (WGS) entry which is preliminary data.</text>
</comment>
<evidence type="ECO:0000313" key="3">
    <source>
        <dbReference type="EMBL" id="KKP69339.1"/>
    </source>
</evidence>
<dbReference type="Pfam" id="PF03330">
    <property type="entry name" value="DPBB_1"/>
    <property type="match status" value="1"/>
</dbReference>
<dbReference type="AlphaFoldDB" id="A0A0G0BIM7"/>
<accession>A0A0G0BIM7</accession>
<dbReference type="CDD" id="cd22268">
    <property type="entry name" value="DPBB_RlpA-like"/>
    <property type="match status" value="1"/>
</dbReference>